<evidence type="ECO:0000313" key="4">
    <source>
        <dbReference type="EMBL" id="MDR6943757.1"/>
    </source>
</evidence>
<keyword evidence="1" id="KW-0812">Transmembrane</keyword>
<evidence type="ECO:0000313" key="5">
    <source>
        <dbReference type="Proteomes" id="UP001247620"/>
    </source>
</evidence>
<dbReference type="PANTHER" id="PTHR30273:SF2">
    <property type="entry name" value="PROTEIN FECR"/>
    <property type="match status" value="1"/>
</dbReference>
<dbReference type="InterPro" id="IPR012373">
    <property type="entry name" value="Ferrdict_sens_TM"/>
</dbReference>
<protein>
    <submittedName>
        <fullName evidence="4">Ferric-dicitrate binding protein FerR (Iron transport regulator)</fullName>
    </submittedName>
</protein>
<feature type="domain" description="Protein FecR C-terminal" evidence="3">
    <location>
        <begin position="302"/>
        <end position="370"/>
    </location>
</feature>
<reference evidence="4 5" key="1">
    <citation type="submission" date="2023-07" db="EMBL/GenBank/DDBJ databases">
        <title>Sorghum-associated microbial communities from plants grown in Nebraska, USA.</title>
        <authorList>
            <person name="Schachtman D."/>
        </authorList>
    </citation>
    <scope>NUCLEOTIDE SEQUENCE [LARGE SCALE GENOMIC DNA]</scope>
    <source>
        <strain evidence="4 5">3262</strain>
    </source>
</reference>
<keyword evidence="1" id="KW-0472">Membrane</keyword>
<feature type="transmembrane region" description="Helical" evidence="1">
    <location>
        <begin position="69"/>
        <end position="91"/>
    </location>
</feature>
<accession>A0ABU1TEI1</accession>
<evidence type="ECO:0000256" key="1">
    <source>
        <dbReference type="SAM" id="Phobius"/>
    </source>
</evidence>
<dbReference type="EMBL" id="JAVDUU010000003">
    <property type="protein sequence ID" value="MDR6943757.1"/>
    <property type="molecule type" value="Genomic_DNA"/>
</dbReference>
<dbReference type="PANTHER" id="PTHR30273">
    <property type="entry name" value="PERIPLASMIC SIGNAL SENSOR AND SIGMA FACTOR ACTIVATOR FECR-RELATED"/>
    <property type="match status" value="1"/>
</dbReference>
<comment type="caution">
    <text evidence="4">The sequence shown here is derived from an EMBL/GenBank/DDBJ whole genome shotgun (WGS) entry which is preliminary data.</text>
</comment>
<dbReference type="Pfam" id="PF16344">
    <property type="entry name" value="FecR_C"/>
    <property type="match status" value="1"/>
</dbReference>
<gene>
    <name evidence="4" type="ORF">J2W55_003610</name>
</gene>
<name>A0ABU1TEI1_9SPHI</name>
<evidence type="ECO:0000259" key="2">
    <source>
        <dbReference type="Pfam" id="PF04773"/>
    </source>
</evidence>
<dbReference type="InterPro" id="IPR032508">
    <property type="entry name" value="FecR_C"/>
</dbReference>
<dbReference type="Proteomes" id="UP001247620">
    <property type="component" value="Unassembled WGS sequence"/>
</dbReference>
<dbReference type="Gene3D" id="3.55.50.30">
    <property type="match status" value="1"/>
</dbReference>
<evidence type="ECO:0000259" key="3">
    <source>
        <dbReference type="Pfam" id="PF16344"/>
    </source>
</evidence>
<keyword evidence="1" id="KW-1133">Transmembrane helix</keyword>
<dbReference type="RefSeq" id="WP_310098589.1">
    <property type="nucleotide sequence ID" value="NZ_JAVDUU010000003.1"/>
</dbReference>
<proteinExistence type="predicted"/>
<keyword evidence="5" id="KW-1185">Reference proteome</keyword>
<dbReference type="Gene3D" id="2.60.120.1440">
    <property type="match status" value="1"/>
</dbReference>
<feature type="domain" description="FecR protein" evidence="2">
    <location>
        <begin position="166"/>
        <end position="261"/>
    </location>
</feature>
<dbReference type="Pfam" id="PF04773">
    <property type="entry name" value="FecR"/>
    <property type="match status" value="1"/>
</dbReference>
<sequence length="374" mass="41752">MKDKNIQEVFNRYQQGTASDDDLALLESWYAQHQNNDPYHIADVERTNSVDRVWLKIQQDIKKPKMSRLWVRISVAASLLVGFSICLLLYFRSNNFISDNQAMVKRISPGTNRAILTLANGKQVILANNQKQQIPAQANTQIQSSASGHLIYTVSGSEHINDSLNTMTTPRGGQYHLTLSDGTNIWLNAASSITYPVNFKGKERIVQVVGEAYFEVAHNPSMPFLVSTHGQTITVLGTHFDVNAYADEPTVHTVLLEGKVQVSTGKSVVNILPGQQSVLSGSNLKVSDADTEDAIAWKNGMFSFTGENLESVMRKVSRWYAVDIEFENPEVKNIPLTGVISHFSDVSDVLHMLEMTKQVKFRVVNRKIIVSDKK</sequence>
<dbReference type="InterPro" id="IPR006860">
    <property type="entry name" value="FecR"/>
</dbReference>
<organism evidence="4 5">
    <name type="scientific">Mucilaginibacter pocheonensis</name>
    <dbReference type="NCBI Taxonomy" id="398050"/>
    <lineage>
        <taxon>Bacteria</taxon>
        <taxon>Pseudomonadati</taxon>
        <taxon>Bacteroidota</taxon>
        <taxon>Sphingobacteriia</taxon>
        <taxon>Sphingobacteriales</taxon>
        <taxon>Sphingobacteriaceae</taxon>
        <taxon>Mucilaginibacter</taxon>
    </lineage>
</organism>
<dbReference type="PIRSF" id="PIRSF018266">
    <property type="entry name" value="FecR"/>
    <property type="match status" value="1"/>
</dbReference>